<evidence type="ECO:0000313" key="2">
    <source>
        <dbReference type="Proteomes" id="UP000765802"/>
    </source>
</evidence>
<sequence length="70" mass="7866">MKSFVAVTDSSFTLPATDVDKKIFLRLDSIYKDWTSINKRQIKFADLTGFKENGQTHMPLGVKIAKGSTK</sequence>
<reference evidence="1 2" key="1">
    <citation type="submission" date="2016-07" db="EMBL/GenBank/DDBJ databases">
        <title>Genome analysis of Flavihumibacter stibioxidans YS-17.</title>
        <authorList>
            <person name="Shi K."/>
            <person name="Han Y."/>
            <person name="Wang G."/>
        </authorList>
    </citation>
    <scope>NUCLEOTIDE SEQUENCE [LARGE SCALE GENOMIC DNA]</scope>
    <source>
        <strain evidence="1 2">YS-17</strain>
    </source>
</reference>
<accession>A0ABR7M6U9</accession>
<comment type="caution">
    <text evidence="1">The sequence shown here is derived from an EMBL/GenBank/DDBJ whole genome shotgun (WGS) entry which is preliminary data.</text>
</comment>
<protein>
    <submittedName>
        <fullName evidence="1">Uncharacterized protein</fullName>
    </submittedName>
</protein>
<dbReference type="EMBL" id="MBUA01000006">
    <property type="protein sequence ID" value="MBC6490682.1"/>
    <property type="molecule type" value="Genomic_DNA"/>
</dbReference>
<evidence type="ECO:0000313" key="1">
    <source>
        <dbReference type="EMBL" id="MBC6490682.1"/>
    </source>
</evidence>
<dbReference type="Proteomes" id="UP000765802">
    <property type="component" value="Unassembled WGS sequence"/>
</dbReference>
<proteinExistence type="predicted"/>
<keyword evidence="2" id="KW-1185">Reference proteome</keyword>
<organism evidence="1 2">
    <name type="scientific">Flavihumibacter stibioxidans</name>
    <dbReference type="NCBI Taxonomy" id="1834163"/>
    <lineage>
        <taxon>Bacteria</taxon>
        <taxon>Pseudomonadati</taxon>
        <taxon>Bacteroidota</taxon>
        <taxon>Chitinophagia</taxon>
        <taxon>Chitinophagales</taxon>
        <taxon>Chitinophagaceae</taxon>
        <taxon>Flavihumibacter</taxon>
    </lineage>
</organism>
<name>A0ABR7M6U9_9BACT</name>
<gene>
    <name evidence="1" type="ORF">BC349_19620</name>
</gene>